<evidence type="ECO:0000256" key="1">
    <source>
        <dbReference type="SAM" id="Coils"/>
    </source>
</evidence>
<organism evidence="2 3">
    <name type="scientific">Sordaria brevicollis</name>
    <dbReference type="NCBI Taxonomy" id="83679"/>
    <lineage>
        <taxon>Eukaryota</taxon>
        <taxon>Fungi</taxon>
        <taxon>Dikarya</taxon>
        <taxon>Ascomycota</taxon>
        <taxon>Pezizomycotina</taxon>
        <taxon>Sordariomycetes</taxon>
        <taxon>Sordariomycetidae</taxon>
        <taxon>Sordariales</taxon>
        <taxon>Sordariaceae</taxon>
        <taxon>Sordaria</taxon>
    </lineage>
</organism>
<reference evidence="2" key="1">
    <citation type="journal article" date="2023" name="Mol. Phylogenet. Evol.">
        <title>Genome-scale phylogeny and comparative genomics of the fungal order Sordariales.</title>
        <authorList>
            <person name="Hensen N."/>
            <person name="Bonometti L."/>
            <person name="Westerberg I."/>
            <person name="Brannstrom I.O."/>
            <person name="Guillou S."/>
            <person name="Cros-Aarteil S."/>
            <person name="Calhoun S."/>
            <person name="Haridas S."/>
            <person name="Kuo A."/>
            <person name="Mondo S."/>
            <person name="Pangilinan J."/>
            <person name="Riley R."/>
            <person name="LaButti K."/>
            <person name="Andreopoulos B."/>
            <person name="Lipzen A."/>
            <person name="Chen C."/>
            <person name="Yan M."/>
            <person name="Daum C."/>
            <person name="Ng V."/>
            <person name="Clum A."/>
            <person name="Steindorff A."/>
            <person name="Ohm R.A."/>
            <person name="Martin F."/>
            <person name="Silar P."/>
            <person name="Natvig D.O."/>
            <person name="Lalanne C."/>
            <person name="Gautier V."/>
            <person name="Ament-Velasquez S.L."/>
            <person name="Kruys A."/>
            <person name="Hutchinson M.I."/>
            <person name="Powell A.J."/>
            <person name="Barry K."/>
            <person name="Miller A.N."/>
            <person name="Grigoriev I.V."/>
            <person name="Debuchy R."/>
            <person name="Gladieux P."/>
            <person name="Hiltunen Thoren M."/>
            <person name="Johannesson H."/>
        </authorList>
    </citation>
    <scope>NUCLEOTIDE SEQUENCE</scope>
    <source>
        <strain evidence="2">FGSC 1904</strain>
    </source>
</reference>
<dbReference type="AlphaFoldDB" id="A0AAE0U310"/>
<name>A0AAE0U310_SORBR</name>
<feature type="coiled-coil region" evidence="1">
    <location>
        <begin position="124"/>
        <end position="196"/>
    </location>
</feature>
<accession>A0AAE0U310</accession>
<keyword evidence="1" id="KW-0175">Coiled coil</keyword>
<gene>
    <name evidence="2" type="ORF">B0T20DRAFT_425191</name>
</gene>
<dbReference type="Proteomes" id="UP001281003">
    <property type="component" value="Unassembled WGS sequence"/>
</dbReference>
<reference evidence="2" key="2">
    <citation type="submission" date="2023-07" db="EMBL/GenBank/DDBJ databases">
        <authorList>
            <consortium name="Lawrence Berkeley National Laboratory"/>
            <person name="Haridas S."/>
            <person name="Hensen N."/>
            <person name="Bonometti L."/>
            <person name="Westerberg I."/>
            <person name="Brannstrom I.O."/>
            <person name="Guillou S."/>
            <person name="Cros-Aarteil S."/>
            <person name="Calhoun S."/>
            <person name="Kuo A."/>
            <person name="Mondo S."/>
            <person name="Pangilinan J."/>
            <person name="Riley R."/>
            <person name="LaButti K."/>
            <person name="Andreopoulos B."/>
            <person name="Lipzen A."/>
            <person name="Chen C."/>
            <person name="Yanf M."/>
            <person name="Daum C."/>
            <person name="Ng V."/>
            <person name="Clum A."/>
            <person name="Steindorff A."/>
            <person name="Ohm R."/>
            <person name="Martin F."/>
            <person name="Silar P."/>
            <person name="Natvig D."/>
            <person name="Lalanne C."/>
            <person name="Gautier V."/>
            <person name="Ament-velasquez S.L."/>
            <person name="Kruys A."/>
            <person name="Hutchinson M.I."/>
            <person name="Powell A.J."/>
            <person name="Barry K."/>
            <person name="Miller A.N."/>
            <person name="Grigoriev I.V."/>
            <person name="Debuchy R."/>
            <person name="Gladieux P."/>
            <person name="Thoren M.H."/>
            <person name="Johannesson H."/>
        </authorList>
    </citation>
    <scope>NUCLEOTIDE SEQUENCE</scope>
    <source>
        <strain evidence="2">FGSC 1904</strain>
    </source>
</reference>
<dbReference type="EMBL" id="JAUTDP010000014">
    <property type="protein sequence ID" value="KAK3389047.1"/>
    <property type="molecule type" value="Genomic_DNA"/>
</dbReference>
<keyword evidence="3" id="KW-1185">Reference proteome</keyword>
<sequence>MPRHQWQYSGAELRYQFESDDYVEEYDWAKFDPHFASADDLEFQALSLEEQFRRLPKGIVCNEDNALGWRAVEKMLIFMGEAGVNDPGYVDWCSDNWAESWRVAKRFNECIERKRWEIEEQLGYEEVERIKEAIAREKEEAEEERERVYQAKRAEVLRQKELDRQRRKAEEQERVQREEEEERRRIEEEARNERWREIEAMRVKTRQELAQGLRKGGQALRQAITKFTRSGEVAMRRECEALGRKIGRFIRLFARRLKESVKSGRGGVDWWVVQAAVEGVIDVAELVFFSVEIHNQRNSGVRWSNLEVLNNLRAFGVREAWGESLFKLFFEAGIGQQEMVRWVRNRPGVHGRLKLVVYNMAVYGMGRMPDLSRAFSF</sequence>
<protein>
    <submittedName>
        <fullName evidence="2">Uncharacterized protein</fullName>
    </submittedName>
</protein>
<evidence type="ECO:0000313" key="2">
    <source>
        <dbReference type="EMBL" id="KAK3389047.1"/>
    </source>
</evidence>
<evidence type="ECO:0000313" key="3">
    <source>
        <dbReference type="Proteomes" id="UP001281003"/>
    </source>
</evidence>
<proteinExistence type="predicted"/>
<comment type="caution">
    <text evidence="2">The sequence shown here is derived from an EMBL/GenBank/DDBJ whole genome shotgun (WGS) entry which is preliminary data.</text>
</comment>